<accession>A0A6G6WAP4</accession>
<dbReference type="CDD" id="cd14014">
    <property type="entry name" value="STKc_PknB_like"/>
    <property type="match status" value="1"/>
</dbReference>
<reference evidence="8 9" key="1">
    <citation type="submission" date="2020-02" db="EMBL/GenBank/DDBJ databases">
        <title>Full genome sequence of Nocardioides sp. R-3366.</title>
        <authorList>
            <person name="Im W.-T."/>
        </authorList>
    </citation>
    <scope>NUCLEOTIDE SEQUENCE [LARGE SCALE GENOMIC DNA]</scope>
    <source>
        <strain evidence="8 9">R-3366</strain>
    </source>
</reference>
<dbReference type="GO" id="GO:0005524">
    <property type="term" value="F:ATP binding"/>
    <property type="evidence" value="ECO:0007669"/>
    <property type="project" value="UniProtKB-UniRule"/>
</dbReference>
<keyword evidence="8" id="KW-0723">Serine/threonine-protein kinase</keyword>
<dbReference type="InterPro" id="IPR011009">
    <property type="entry name" value="Kinase-like_dom_sf"/>
</dbReference>
<evidence type="ECO:0000313" key="9">
    <source>
        <dbReference type="Proteomes" id="UP000502996"/>
    </source>
</evidence>
<dbReference type="PANTHER" id="PTHR43289">
    <property type="entry name" value="MITOGEN-ACTIVATED PROTEIN KINASE KINASE KINASE 20-RELATED"/>
    <property type="match status" value="1"/>
</dbReference>
<feature type="transmembrane region" description="Helical" evidence="6">
    <location>
        <begin position="517"/>
        <end position="535"/>
    </location>
</feature>
<feature type="transmembrane region" description="Helical" evidence="6">
    <location>
        <begin position="416"/>
        <end position="446"/>
    </location>
</feature>
<dbReference type="Gene3D" id="3.30.200.20">
    <property type="entry name" value="Phosphorylase Kinase, domain 1"/>
    <property type="match status" value="1"/>
</dbReference>
<dbReference type="InterPro" id="IPR017441">
    <property type="entry name" value="Protein_kinase_ATP_BS"/>
</dbReference>
<dbReference type="Gene3D" id="1.10.510.10">
    <property type="entry name" value="Transferase(Phosphotransferase) domain 1"/>
    <property type="match status" value="1"/>
</dbReference>
<evidence type="ECO:0000256" key="2">
    <source>
        <dbReference type="ARBA" id="ARBA00022741"/>
    </source>
</evidence>
<organism evidence="8 9">
    <name type="scientific">Nocardioides anomalus</name>
    <dbReference type="NCBI Taxonomy" id="2712223"/>
    <lineage>
        <taxon>Bacteria</taxon>
        <taxon>Bacillati</taxon>
        <taxon>Actinomycetota</taxon>
        <taxon>Actinomycetes</taxon>
        <taxon>Propionibacteriales</taxon>
        <taxon>Nocardioidaceae</taxon>
        <taxon>Nocardioides</taxon>
    </lineage>
</organism>
<dbReference type="PANTHER" id="PTHR43289:SF34">
    <property type="entry name" value="SERINE_THREONINE-PROTEIN KINASE YBDM-RELATED"/>
    <property type="match status" value="1"/>
</dbReference>
<dbReference type="PROSITE" id="PS00107">
    <property type="entry name" value="PROTEIN_KINASE_ATP"/>
    <property type="match status" value="1"/>
</dbReference>
<name>A0A6G6WAP4_9ACTN</name>
<keyword evidence="6" id="KW-0812">Transmembrane</keyword>
<dbReference type="PROSITE" id="PS00108">
    <property type="entry name" value="PROTEIN_KINASE_ST"/>
    <property type="match status" value="1"/>
</dbReference>
<evidence type="ECO:0000259" key="7">
    <source>
        <dbReference type="PROSITE" id="PS50011"/>
    </source>
</evidence>
<keyword evidence="6" id="KW-0472">Membrane</keyword>
<dbReference type="PROSITE" id="PS50011">
    <property type="entry name" value="PROTEIN_KINASE_DOM"/>
    <property type="match status" value="1"/>
</dbReference>
<dbReference type="InterPro" id="IPR008271">
    <property type="entry name" value="Ser/Thr_kinase_AS"/>
</dbReference>
<feature type="transmembrane region" description="Helical" evidence="6">
    <location>
        <begin position="555"/>
        <end position="573"/>
    </location>
</feature>
<keyword evidence="1" id="KW-0808">Transferase</keyword>
<dbReference type="Proteomes" id="UP000502996">
    <property type="component" value="Chromosome"/>
</dbReference>
<protein>
    <submittedName>
        <fullName evidence="8">Serine/threonine protein kinase</fullName>
    </submittedName>
</protein>
<evidence type="ECO:0000256" key="4">
    <source>
        <dbReference type="ARBA" id="ARBA00022840"/>
    </source>
</evidence>
<sequence length="595" mass="62744">MPDEVAPVNREPAALPFSLMGVTSTPRTPARGVPAASYAPPATAAAPTVGGYTLLAKIGEGGMGVVHLARRTDGPRVALKVLRPAVVGDDEARRRLAREVSSLRRIKSKWVAEILDADPWAPVPYVATRYVPGLSLHDHVHEEGPITGKDLTWFAACLAEGVASVHAVGVLHRDVKPSNVLMEGRTPILIDFGLARVADDPKLTHTGWLLGTPGYLAPEILYGDDATTASDVHSWAATVAFAATAKPPFGRGPSMAIMDRVRRGEHDLSGIPEPLRQLLTEALDPDPVRRPELPAILGWLRPQVVALQRPATPVPPPPPAAADRLTLPYAAAQAGADVTPTDRMGPSAPAVGPAPAAAAGAAPAVAPRTPAGVTRPLTEHQTVLERQGPPTGRPVLPVVPVQGQAPLAERTRRATLLGVLALLCGGVVAAYPWLGSGFLLLAVWVLRSGSQAASHAGERRRLRGRRWYDGALLVLRSPWELIRSLPVTVMLQLWSAGLAVAAALLCYAFVAGESITLFVCGTVFAASVWTGPGGFRVRSPLARVVHPVARGWKPWLAVTFVLLVLATSLGALAQARGSSWAPAQDRPLAGRSTTR</sequence>
<dbReference type="Pfam" id="PF00069">
    <property type="entry name" value="Pkinase"/>
    <property type="match status" value="1"/>
</dbReference>
<dbReference type="SMART" id="SM00220">
    <property type="entry name" value="S_TKc"/>
    <property type="match status" value="1"/>
</dbReference>
<keyword evidence="3 8" id="KW-0418">Kinase</keyword>
<feature type="transmembrane region" description="Helical" evidence="6">
    <location>
        <begin position="491"/>
        <end position="510"/>
    </location>
</feature>
<dbReference type="RefSeq" id="WP_165229492.1">
    <property type="nucleotide sequence ID" value="NZ_CP049257.1"/>
</dbReference>
<keyword evidence="6" id="KW-1133">Transmembrane helix</keyword>
<dbReference type="GO" id="GO:0004674">
    <property type="term" value="F:protein serine/threonine kinase activity"/>
    <property type="evidence" value="ECO:0007669"/>
    <property type="project" value="UniProtKB-KW"/>
</dbReference>
<proteinExistence type="predicted"/>
<feature type="binding site" evidence="5">
    <location>
        <position position="80"/>
    </location>
    <ligand>
        <name>ATP</name>
        <dbReference type="ChEBI" id="CHEBI:30616"/>
    </ligand>
</feature>
<evidence type="ECO:0000256" key="1">
    <source>
        <dbReference type="ARBA" id="ARBA00022679"/>
    </source>
</evidence>
<evidence type="ECO:0000256" key="5">
    <source>
        <dbReference type="PROSITE-ProRule" id="PRU10141"/>
    </source>
</evidence>
<evidence type="ECO:0000313" key="8">
    <source>
        <dbReference type="EMBL" id="QIG42279.1"/>
    </source>
</evidence>
<evidence type="ECO:0000256" key="6">
    <source>
        <dbReference type="SAM" id="Phobius"/>
    </source>
</evidence>
<keyword evidence="9" id="KW-1185">Reference proteome</keyword>
<dbReference type="KEGG" id="nano:G5V58_05425"/>
<dbReference type="SUPFAM" id="SSF56112">
    <property type="entry name" value="Protein kinase-like (PK-like)"/>
    <property type="match status" value="1"/>
</dbReference>
<dbReference type="AlphaFoldDB" id="A0A6G6WAP4"/>
<keyword evidence="2 5" id="KW-0547">Nucleotide-binding</keyword>
<dbReference type="InterPro" id="IPR000719">
    <property type="entry name" value="Prot_kinase_dom"/>
</dbReference>
<evidence type="ECO:0000256" key="3">
    <source>
        <dbReference type="ARBA" id="ARBA00022777"/>
    </source>
</evidence>
<dbReference type="EMBL" id="CP049257">
    <property type="protein sequence ID" value="QIG42279.1"/>
    <property type="molecule type" value="Genomic_DNA"/>
</dbReference>
<keyword evidence="4 5" id="KW-0067">ATP-binding</keyword>
<gene>
    <name evidence="8" type="ORF">G5V58_05425</name>
</gene>
<feature type="domain" description="Protein kinase" evidence="7">
    <location>
        <begin position="52"/>
        <end position="304"/>
    </location>
</feature>